<dbReference type="Gene3D" id="3.60.15.10">
    <property type="entry name" value="Ribonuclease Z/Hydroxyacylglutathione hydrolase-like"/>
    <property type="match status" value="1"/>
</dbReference>
<keyword evidence="1" id="KW-1133">Transmembrane helix</keyword>
<dbReference type="KEGG" id="cpae:CPAST_c14650"/>
<dbReference type="PANTHER" id="PTHR30619">
    <property type="entry name" value="DNA INTERNALIZATION/COMPETENCE PROTEIN COMEC/REC2"/>
    <property type="match status" value="1"/>
</dbReference>
<dbReference type="KEGG" id="cpat:CLPA_c14650"/>
<dbReference type="GeneID" id="93073638"/>
<evidence type="ECO:0000256" key="1">
    <source>
        <dbReference type="SAM" id="Phobius"/>
    </source>
</evidence>
<dbReference type="CDD" id="cd07731">
    <property type="entry name" value="ComA-like_MBL-fold"/>
    <property type="match status" value="1"/>
</dbReference>
<dbReference type="InterPro" id="IPR052159">
    <property type="entry name" value="Competence_DNA_uptake"/>
</dbReference>
<reference evidence="4 5" key="3">
    <citation type="journal article" name="Genome Announc.">
        <title>Improved Draft Genome Sequence of Clostridium pasteurianum Strain ATCC 6013 (DSM 525) Using a Hybrid Next-Generation Sequencing Approach.</title>
        <authorList>
            <person name="Pyne M.E."/>
            <person name="Utturkar S."/>
            <person name="Brown S.D."/>
            <person name="Moo-Young M."/>
            <person name="Chung D.A."/>
            <person name="Chou C.P."/>
        </authorList>
    </citation>
    <scope>NUCLEOTIDE SEQUENCE [LARGE SCALE GENOMIC DNA]</scope>
    <source>
        <strain evidence="4 5">ATCC 6013</strain>
    </source>
</reference>
<evidence type="ECO:0000259" key="2">
    <source>
        <dbReference type="SMART" id="SM00849"/>
    </source>
</evidence>
<dbReference type="SMART" id="SM00849">
    <property type="entry name" value="Lactamase_B"/>
    <property type="match status" value="1"/>
</dbReference>
<evidence type="ECO:0000313" key="5">
    <source>
        <dbReference type="Proteomes" id="UP000028042"/>
    </source>
</evidence>
<dbReference type="PROSITE" id="PS51257">
    <property type="entry name" value="PROKAR_LIPOPROTEIN"/>
    <property type="match status" value="1"/>
</dbReference>
<keyword evidence="6" id="KW-1185">Reference proteome</keyword>
<organism evidence="3 6">
    <name type="scientific">Clostridium pasteurianum DSM 525 = ATCC 6013</name>
    <dbReference type="NCBI Taxonomy" id="1262449"/>
    <lineage>
        <taxon>Bacteria</taxon>
        <taxon>Bacillati</taxon>
        <taxon>Bacillota</taxon>
        <taxon>Clostridia</taxon>
        <taxon>Eubacteriales</taxon>
        <taxon>Clostridiaceae</taxon>
        <taxon>Clostridium</taxon>
    </lineage>
</organism>
<keyword evidence="1" id="KW-0472">Membrane</keyword>
<dbReference type="InterPro" id="IPR001279">
    <property type="entry name" value="Metallo-B-lactamas"/>
</dbReference>
<evidence type="ECO:0000313" key="6">
    <source>
        <dbReference type="Proteomes" id="UP000030905"/>
    </source>
</evidence>
<dbReference type="InterPro" id="IPR036866">
    <property type="entry name" value="RibonucZ/Hydroxyglut_hydro"/>
</dbReference>
<dbReference type="eggNOG" id="COG2333">
    <property type="taxonomic scope" value="Bacteria"/>
</dbReference>
<dbReference type="EMBL" id="JPGY02000001">
    <property type="protein sequence ID" value="KRU12465.1"/>
    <property type="molecule type" value="Genomic_DNA"/>
</dbReference>
<dbReference type="RefSeq" id="WP_003447347.1">
    <property type="nucleotide sequence ID" value="NZ_ANZB01000014.1"/>
</dbReference>
<protein>
    <submittedName>
        <fullName evidence="4">Beta-lactamase domain protein</fullName>
    </submittedName>
    <submittedName>
        <fullName evidence="3">ComE operon protein 3</fullName>
    </submittedName>
</protein>
<dbReference type="InterPro" id="IPR035681">
    <property type="entry name" value="ComA-like_MBL"/>
</dbReference>
<dbReference type="SUPFAM" id="SSF56281">
    <property type="entry name" value="Metallo-hydrolase/oxidoreductase"/>
    <property type="match status" value="1"/>
</dbReference>
<evidence type="ECO:0000313" key="3">
    <source>
        <dbReference type="EMBL" id="AJA51528.1"/>
    </source>
</evidence>
<evidence type="ECO:0000313" key="4">
    <source>
        <dbReference type="EMBL" id="KRU12465.1"/>
    </source>
</evidence>
<feature type="domain" description="Metallo-beta-lactamase" evidence="2">
    <location>
        <begin position="60"/>
        <end position="256"/>
    </location>
</feature>
<reference evidence="3 6" key="1">
    <citation type="journal article" date="2015" name="Genome Announc.">
        <title>Complete Genome Sequence of the Nitrogen-Fixing and Solvent-Producing Clostridium pasteurianum DSM 525.</title>
        <authorList>
            <person name="Poehlein A."/>
            <person name="Grosse-Honebrink A."/>
            <person name="Zhang Y."/>
            <person name="Minton N.P."/>
            <person name="Daniel R."/>
        </authorList>
    </citation>
    <scope>NUCLEOTIDE SEQUENCE [LARGE SCALE GENOMIC DNA]</scope>
    <source>
        <strain evidence="3">DSM 525</strain>
        <strain evidence="6">DSM 525 / ATCC 6013</strain>
    </source>
</reference>
<dbReference type="Pfam" id="PF00753">
    <property type="entry name" value="Lactamase_B"/>
    <property type="match status" value="1"/>
</dbReference>
<dbReference type="Proteomes" id="UP000028042">
    <property type="component" value="Unassembled WGS sequence"/>
</dbReference>
<dbReference type="PATRIC" id="fig|1262449.3.peg.3456"/>
<feature type="transmembrane region" description="Helical" evidence="1">
    <location>
        <begin position="7"/>
        <end position="28"/>
    </location>
</feature>
<gene>
    <name evidence="3" type="primary">comEC</name>
    <name evidence="3" type="ORF">CLPA_c14650</name>
    <name evidence="4" type="ORF">CP6013_01712</name>
</gene>
<proteinExistence type="predicted"/>
<dbReference type="AlphaFoldDB" id="A0A0H3J8X0"/>
<name>A0A0H3J8X0_CLOPA</name>
<dbReference type="EMBL" id="CP009268">
    <property type="protein sequence ID" value="AJA51528.1"/>
    <property type="molecule type" value="Genomic_DNA"/>
</dbReference>
<sequence length="300" mass="33480">MNLKVKKIISIIILFIYIILLSSCNFPLDSITSKLSVSPSIVKINSNPNILTVHYINVGQGDSELIQINDKNILIDAGPKFSEDKVVSYLKTQGITKIDYLIGTHPHEDHIGGMEAVIENFKIGKFIGPKIYNPPTDSIFKDLITTLKSKNMKITVLEPGSYINLGENINFQILSPSKTYYENLNNYSIVSKITYKNSKFIFTGDTEEDDEKKILNAGFDISCDVLKIAHHGSKTSSSEDFLKEASPKIAVISCGKNNDYGHPNKTILDRLKSINCKIYRTDLNGDIVITSDGNNIRKLE</sequence>
<accession>A0A0H3J8X0</accession>
<reference evidence="4" key="2">
    <citation type="submission" date="2015-10" db="EMBL/GenBank/DDBJ databases">
        <title>Improved Draft Genome Sequence of Clostridium pasteurianum Strain ATCC 6013 (DSM 525) Using a Hybrid Next-Generation Sequencing Approach.</title>
        <authorList>
            <person name="Pyne M.E."/>
            <person name="Utturkar S.M."/>
            <person name="Brown S.D."/>
            <person name="Moo-Young M."/>
            <person name="Chung D.A."/>
            <person name="Chou P.C."/>
        </authorList>
    </citation>
    <scope>NUCLEOTIDE SEQUENCE</scope>
    <source>
        <strain evidence="4">ATCC 6013</strain>
    </source>
</reference>
<dbReference type="Proteomes" id="UP000030905">
    <property type="component" value="Chromosome"/>
</dbReference>
<keyword evidence="1" id="KW-0812">Transmembrane</keyword>
<dbReference type="PANTHER" id="PTHR30619:SF1">
    <property type="entry name" value="RECOMBINATION PROTEIN 2"/>
    <property type="match status" value="1"/>
</dbReference>